<keyword evidence="3" id="KW-1185">Reference proteome</keyword>
<feature type="compositionally biased region" description="Basic and acidic residues" evidence="1">
    <location>
        <begin position="1"/>
        <end position="22"/>
    </location>
</feature>
<comment type="caution">
    <text evidence="2">The sequence shown here is derived from an EMBL/GenBank/DDBJ whole genome shotgun (WGS) entry which is preliminary data.</text>
</comment>
<proteinExistence type="predicted"/>
<dbReference type="RefSeq" id="WP_264013914.1">
    <property type="nucleotide sequence ID" value="NZ_JACKSJ010000148.1"/>
</dbReference>
<gene>
    <name evidence="2" type="ORF">H7I41_17575</name>
</gene>
<dbReference type="Proteomes" id="UP001140293">
    <property type="component" value="Unassembled WGS sequence"/>
</dbReference>
<dbReference type="EMBL" id="JACKSJ010000148">
    <property type="protein sequence ID" value="MCV7171729.1"/>
    <property type="molecule type" value="Genomic_DNA"/>
</dbReference>
<name>A0A9X2YPX3_9MYCO</name>
<protein>
    <submittedName>
        <fullName evidence="2">Uncharacterized protein</fullName>
    </submittedName>
</protein>
<feature type="region of interest" description="Disordered" evidence="1">
    <location>
        <begin position="1"/>
        <end position="55"/>
    </location>
</feature>
<sequence>MSKEKPDTSETDKGSDQAKDDVISDPAEGADDRVDWSSEGGATPGGPADTGDPTQ</sequence>
<evidence type="ECO:0000313" key="2">
    <source>
        <dbReference type="EMBL" id="MCV7171729.1"/>
    </source>
</evidence>
<evidence type="ECO:0000256" key="1">
    <source>
        <dbReference type="SAM" id="MobiDB-lite"/>
    </source>
</evidence>
<reference evidence="2" key="2">
    <citation type="journal article" date="2022" name="BMC Genomics">
        <title>Comparative genome analysis of mycobacteria focusing on tRNA and non-coding RNA.</title>
        <authorList>
            <person name="Behra P.R.K."/>
            <person name="Pettersson B.M.F."/>
            <person name="Ramesh M."/>
            <person name="Das S."/>
            <person name="Dasgupta S."/>
            <person name="Kirsebom L.A."/>
        </authorList>
    </citation>
    <scope>NUCLEOTIDE SEQUENCE</scope>
    <source>
        <strain evidence="2">DSM 44615</strain>
    </source>
</reference>
<accession>A0A9X2YPX3</accession>
<reference evidence="2" key="1">
    <citation type="submission" date="2020-07" db="EMBL/GenBank/DDBJ databases">
        <authorList>
            <person name="Pettersson B.M.F."/>
            <person name="Behra P.R.K."/>
            <person name="Ramesh M."/>
            <person name="Das S."/>
            <person name="Dasgupta S."/>
            <person name="Kirsebom L.A."/>
        </authorList>
    </citation>
    <scope>NUCLEOTIDE SEQUENCE</scope>
    <source>
        <strain evidence="2">DSM 44615</strain>
    </source>
</reference>
<feature type="compositionally biased region" description="Low complexity" evidence="1">
    <location>
        <begin position="45"/>
        <end position="55"/>
    </location>
</feature>
<organism evidence="2 3">
    <name type="scientific">[Mycobacterium] manitobense</name>
    <dbReference type="NCBI Taxonomy" id="190147"/>
    <lineage>
        <taxon>Bacteria</taxon>
        <taxon>Bacillati</taxon>
        <taxon>Actinomycetota</taxon>
        <taxon>Actinomycetes</taxon>
        <taxon>Mycobacteriales</taxon>
        <taxon>Mycobacteriaceae</taxon>
        <taxon>Mycolicibacterium</taxon>
    </lineage>
</organism>
<dbReference type="AlphaFoldDB" id="A0A9X2YPX3"/>
<evidence type="ECO:0000313" key="3">
    <source>
        <dbReference type="Proteomes" id="UP001140293"/>
    </source>
</evidence>